<dbReference type="InterPro" id="IPR036584">
    <property type="entry name" value="FliS_sf"/>
</dbReference>
<evidence type="ECO:0000256" key="3">
    <source>
        <dbReference type="ARBA" id="ARBA00022490"/>
    </source>
</evidence>
<dbReference type="Pfam" id="PF02561">
    <property type="entry name" value="FliS"/>
    <property type="match status" value="1"/>
</dbReference>
<accession>A0A2S6IJZ4</accession>
<dbReference type="Proteomes" id="UP000239485">
    <property type="component" value="Unassembled WGS sequence"/>
</dbReference>
<proteinExistence type="inferred from homology"/>
<dbReference type="RefSeq" id="WP_104432834.1">
    <property type="nucleotide sequence ID" value="NZ_PTJD01000007.1"/>
</dbReference>
<dbReference type="OrthoDB" id="3268516at2"/>
<dbReference type="Gene3D" id="1.20.120.340">
    <property type="entry name" value="Flagellar protein FliS"/>
    <property type="match status" value="1"/>
</dbReference>
<evidence type="ECO:0000256" key="5">
    <source>
        <dbReference type="ARBA" id="ARBA00023186"/>
    </source>
</evidence>
<keyword evidence="5" id="KW-0143">Chaperone</keyword>
<dbReference type="CDD" id="cd16098">
    <property type="entry name" value="FliS"/>
    <property type="match status" value="1"/>
</dbReference>
<evidence type="ECO:0000256" key="2">
    <source>
        <dbReference type="ARBA" id="ARBA00008787"/>
    </source>
</evidence>
<dbReference type="NCBIfam" id="TIGR00208">
    <property type="entry name" value="fliS"/>
    <property type="match status" value="1"/>
</dbReference>
<keyword evidence="6" id="KW-0969">Cilium</keyword>
<gene>
    <name evidence="6" type="ORF">CLV92_1073</name>
</gene>
<dbReference type="InterPro" id="IPR003713">
    <property type="entry name" value="FliS"/>
</dbReference>
<reference evidence="6 7" key="1">
    <citation type="submission" date="2018-02" db="EMBL/GenBank/DDBJ databases">
        <title>Genomic Encyclopedia of Archaeal and Bacterial Type Strains, Phase II (KMG-II): from individual species to whole genera.</title>
        <authorList>
            <person name="Goeker M."/>
        </authorList>
    </citation>
    <scope>NUCLEOTIDE SEQUENCE [LARGE SCALE GENOMIC DNA]</scope>
    <source>
        <strain evidence="6 7">DSM 22857</strain>
    </source>
</reference>
<comment type="similarity">
    <text evidence="2">Belongs to the FliS family.</text>
</comment>
<dbReference type="GO" id="GO:0005829">
    <property type="term" value="C:cytosol"/>
    <property type="evidence" value="ECO:0007669"/>
    <property type="project" value="UniProtKB-SubCell"/>
</dbReference>
<evidence type="ECO:0000313" key="7">
    <source>
        <dbReference type="Proteomes" id="UP000239485"/>
    </source>
</evidence>
<keyword evidence="7" id="KW-1185">Reference proteome</keyword>
<evidence type="ECO:0000256" key="1">
    <source>
        <dbReference type="ARBA" id="ARBA00004514"/>
    </source>
</evidence>
<keyword evidence="6" id="KW-0966">Cell projection</keyword>
<protein>
    <submittedName>
        <fullName evidence="6">Flagellar protein FliS</fullName>
    </submittedName>
</protein>
<evidence type="ECO:0000256" key="4">
    <source>
        <dbReference type="ARBA" id="ARBA00022795"/>
    </source>
</evidence>
<keyword evidence="4" id="KW-1005">Bacterial flagellum biogenesis</keyword>
<dbReference type="AlphaFoldDB" id="A0A2S6IJZ4"/>
<dbReference type="SUPFAM" id="SSF101116">
    <property type="entry name" value="Flagellar export chaperone FliS"/>
    <property type="match status" value="1"/>
</dbReference>
<dbReference type="PANTHER" id="PTHR34773:SF1">
    <property type="entry name" value="FLAGELLAR SECRETION CHAPERONE FLIS"/>
    <property type="match status" value="1"/>
</dbReference>
<keyword evidence="3" id="KW-0963">Cytoplasm</keyword>
<dbReference type="GO" id="GO:0071973">
    <property type="term" value="P:bacterial-type flagellum-dependent cell motility"/>
    <property type="evidence" value="ECO:0007669"/>
    <property type="project" value="TreeGrafter"/>
</dbReference>
<name>A0A2S6IJZ4_9ACTN</name>
<dbReference type="GO" id="GO:0044780">
    <property type="term" value="P:bacterial-type flagellum assembly"/>
    <property type="evidence" value="ECO:0007669"/>
    <property type="project" value="InterPro"/>
</dbReference>
<dbReference type="PANTHER" id="PTHR34773">
    <property type="entry name" value="FLAGELLAR SECRETION CHAPERONE FLIS"/>
    <property type="match status" value="1"/>
</dbReference>
<comment type="caution">
    <text evidence="6">The sequence shown here is derived from an EMBL/GenBank/DDBJ whole genome shotgun (WGS) entry which is preliminary data.</text>
</comment>
<dbReference type="EMBL" id="PTJD01000007">
    <property type="protein sequence ID" value="PPK94501.1"/>
    <property type="molecule type" value="Genomic_DNA"/>
</dbReference>
<comment type="subcellular location">
    <subcellularLocation>
        <location evidence="1">Cytoplasm</location>
        <location evidence="1">Cytosol</location>
    </subcellularLocation>
</comment>
<evidence type="ECO:0000313" key="6">
    <source>
        <dbReference type="EMBL" id="PPK94501.1"/>
    </source>
</evidence>
<sequence length="134" mass="14676">MSSMTHGRRSKANRYVAESLATASPAALLVMLYDRLVIDLQRAEQALEAGDRETAHTSLTHAQDIVLELQNSLRVDAWDGGPGLMSLYSWLMKELIATNTTQDAARAAACRVELVEPLAEAWRQAATEHLTGGR</sequence>
<organism evidence="6 7">
    <name type="scientific">Kineococcus xinjiangensis</name>
    <dbReference type="NCBI Taxonomy" id="512762"/>
    <lineage>
        <taxon>Bacteria</taxon>
        <taxon>Bacillati</taxon>
        <taxon>Actinomycetota</taxon>
        <taxon>Actinomycetes</taxon>
        <taxon>Kineosporiales</taxon>
        <taxon>Kineosporiaceae</taxon>
        <taxon>Kineococcus</taxon>
    </lineage>
</organism>
<keyword evidence="6" id="KW-0282">Flagellum</keyword>